<dbReference type="GO" id="GO:0003700">
    <property type="term" value="F:DNA-binding transcription factor activity"/>
    <property type="evidence" value="ECO:0007669"/>
    <property type="project" value="TreeGrafter"/>
</dbReference>
<keyword evidence="1 2" id="KW-0238">DNA-binding</keyword>
<evidence type="ECO:0000256" key="2">
    <source>
        <dbReference type="PROSITE-ProRule" id="PRU00335"/>
    </source>
</evidence>
<reference evidence="4" key="1">
    <citation type="submission" date="2020-11" db="EMBL/GenBank/DDBJ databases">
        <title>Nocardioides sp. nov., isolated from Soil of Cynanchum wilfordii Hemsley rhizosphere.</title>
        <authorList>
            <person name="Lee J.-S."/>
            <person name="Suh M.K."/>
            <person name="Kim J.-S."/>
        </authorList>
    </citation>
    <scope>NUCLEOTIDE SEQUENCE</scope>
    <source>
        <strain evidence="4">KCTC 19275</strain>
    </source>
</reference>
<dbReference type="Pfam" id="PF00440">
    <property type="entry name" value="TetR_N"/>
    <property type="match status" value="1"/>
</dbReference>
<keyword evidence="5" id="KW-1185">Reference proteome</keyword>
<evidence type="ECO:0000259" key="3">
    <source>
        <dbReference type="PROSITE" id="PS50977"/>
    </source>
</evidence>
<dbReference type="InterPro" id="IPR050109">
    <property type="entry name" value="HTH-type_TetR-like_transc_reg"/>
</dbReference>
<protein>
    <submittedName>
        <fullName evidence="4">TetR/AcrR family transcriptional regulator</fullName>
    </submittedName>
</protein>
<dbReference type="InterPro" id="IPR009057">
    <property type="entry name" value="Homeodomain-like_sf"/>
</dbReference>
<evidence type="ECO:0000313" key="4">
    <source>
        <dbReference type="EMBL" id="MBF4761596.1"/>
    </source>
</evidence>
<dbReference type="Gene3D" id="1.10.357.10">
    <property type="entry name" value="Tetracycline Repressor, domain 2"/>
    <property type="match status" value="1"/>
</dbReference>
<proteinExistence type="predicted"/>
<dbReference type="GO" id="GO:0000976">
    <property type="term" value="F:transcription cis-regulatory region binding"/>
    <property type="evidence" value="ECO:0007669"/>
    <property type="project" value="TreeGrafter"/>
</dbReference>
<accession>A0A930V9P0</accession>
<feature type="DNA-binding region" description="H-T-H motif" evidence="2">
    <location>
        <begin position="40"/>
        <end position="59"/>
    </location>
</feature>
<dbReference type="Proteomes" id="UP000640489">
    <property type="component" value="Unassembled WGS sequence"/>
</dbReference>
<sequence>MTSIPLRSRTSSEKRFEERRTQLAQSALATLGELGYARTSLRDIAQNSEFTHGVVHYYFADKVALITHCVRLYKTQCINRFDEIVLISRNAPELLERFAQRLGESILTEAPLHRLWYDLRTQSMFEDAFRADVLEIDETIQGLTWRVVTRYAALSGGTTLLDERATYALFDGLFEKALLHHLAGHEDAPVELAARVRWLLPRLVAVEP</sequence>
<dbReference type="EMBL" id="JADKPN010000001">
    <property type="protein sequence ID" value="MBF4761596.1"/>
    <property type="molecule type" value="Genomic_DNA"/>
</dbReference>
<feature type="domain" description="HTH tetR-type" evidence="3">
    <location>
        <begin position="17"/>
        <end position="77"/>
    </location>
</feature>
<dbReference type="SUPFAM" id="SSF46689">
    <property type="entry name" value="Homeodomain-like"/>
    <property type="match status" value="1"/>
</dbReference>
<evidence type="ECO:0000313" key="5">
    <source>
        <dbReference type="Proteomes" id="UP000640489"/>
    </source>
</evidence>
<organism evidence="4 5">
    <name type="scientific">Nocardioides islandensis</name>
    <dbReference type="NCBI Taxonomy" id="433663"/>
    <lineage>
        <taxon>Bacteria</taxon>
        <taxon>Bacillati</taxon>
        <taxon>Actinomycetota</taxon>
        <taxon>Actinomycetes</taxon>
        <taxon>Propionibacteriales</taxon>
        <taxon>Nocardioidaceae</taxon>
        <taxon>Nocardioides</taxon>
    </lineage>
</organism>
<name>A0A930V9P0_9ACTN</name>
<dbReference type="PROSITE" id="PS50977">
    <property type="entry name" value="HTH_TETR_2"/>
    <property type="match status" value="1"/>
</dbReference>
<comment type="caution">
    <text evidence="4">The sequence shown here is derived from an EMBL/GenBank/DDBJ whole genome shotgun (WGS) entry which is preliminary data.</text>
</comment>
<dbReference type="PANTHER" id="PTHR30055:SF226">
    <property type="entry name" value="HTH-TYPE TRANSCRIPTIONAL REGULATOR PKSA"/>
    <property type="match status" value="1"/>
</dbReference>
<dbReference type="AlphaFoldDB" id="A0A930V9P0"/>
<gene>
    <name evidence="4" type="ORF">ISU07_00525</name>
</gene>
<dbReference type="RefSeq" id="WP_194704803.1">
    <property type="nucleotide sequence ID" value="NZ_JADKPN010000001.1"/>
</dbReference>
<evidence type="ECO:0000256" key="1">
    <source>
        <dbReference type="ARBA" id="ARBA00023125"/>
    </source>
</evidence>
<dbReference type="PANTHER" id="PTHR30055">
    <property type="entry name" value="HTH-TYPE TRANSCRIPTIONAL REGULATOR RUTR"/>
    <property type="match status" value="1"/>
</dbReference>
<dbReference type="InterPro" id="IPR001647">
    <property type="entry name" value="HTH_TetR"/>
</dbReference>